<dbReference type="InterPro" id="IPR036770">
    <property type="entry name" value="Ankyrin_rpt-contain_sf"/>
</dbReference>
<evidence type="ECO:0000256" key="3">
    <source>
        <dbReference type="ARBA" id="ARBA00022882"/>
    </source>
</evidence>
<dbReference type="Proteomes" id="UP000807159">
    <property type="component" value="Chromosome 5"/>
</dbReference>
<dbReference type="GO" id="GO:0034702">
    <property type="term" value="C:monoatomic ion channel complex"/>
    <property type="evidence" value="ECO:0007669"/>
    <property type="project" value="UniProtKB-KW"/>
</dbReference>
<dbReference type="SUPFAM" id="SSF48403">
    <property type="entry name" value="Ankyrin repeat"/>
    <property type="match status" value="1"/>
</dbReference>
<dbReference type="Gene3D" id="1.25.40.20">
    <property type="entry name" value="Ankyrin repeat-containing domain"/>
    <property type="match status" value="1"/>
</dbReference>
<keyword evidence="3" id="KW-0851">Voltage-gated channel</keyword>
<reference evidence="6" key="1">
    <citation type="journal article" date="2021" name="J. Hered.">
        <title>Genome Assembly of Salicaceae Populus deltoides (Eastern Cottonwood) I-69 Based on Nanopore Sequencing and Hi-C Technologies.</title>
        <authorList>
            <person name="Bai S."/>
            <person name="Wu H."/>
            <person name="Zhang J."/>
            <person name="Pan Z."/>
            <person name="Zhao W."/>
            <person name="Li Z."/>
            <person name="Tong C."/>
        </authorList>
    </citation>
    <scope>NUCLEOTIDE SEQUENCE</scope>
    <source>
        <tissue evidence="6">Leaf</tissue>
    </source>
</reference>
<keyword evidence="2" id="KW-0631">Potassium channel</keyword>
<dbReference type="GO" id="GO:0005249">
    <property type="term" value="F:voltage-gated potassium channel activity"/>
    <property type="evidence" value="ECO:0007669"/>
    <property type="project" value="InterPro"/>
</dbReference>
<evidence type="ECO:0000313" key="6">
    <source>
        <dbReference type="EMBL" id="KAH8508690.1"/>
    </source>
</evidence>
<dbReference type="InterPro" id="IPR045319">
    <property type="entry name" value="KAT/AKT"/>
</dbReference>
<keyword evidence="4" id="KW-0630">Potassium</keyword>
<keyword evidence="3" id="KW-0813">Transport</keyword>
<keyword evidence="3" id="KW-0406">Ion transport</keyword>
<dbReference type="AlphaFoldDB" id="A0A8T2YUI0"/>
<keyword evidence="5" id="KW-0407">Ion channel</keyword>
<dbReference type="InterPro" id="IPR002110">
    <property type="entry name" value="Ankyrin_rpt"/>
</dbReference>
<proteinExistence type="predicted"/>
<name>A0A8T2YUI0_POPDE</name>
<evidence type="ECO:0000256" key="2">
    <source>
        <dbReference type="ARBA" id="ARBA00022826"/>
    </source>
</evidence>
<sequence length="127" mass="14184">MNSAGVKILFHTYYVKLVWTRNAQHNTASNGSQHRVVLLLEHGVEHGVDPNIKDSEGNFPIWEALQGNHKSVIKLLSDNGATISYGDMGHFAFTADVGKLELHGWTPRALADHHGQEEIQALFENRM</sequence>
<evidence type="ECO:0000256" key="1">
    <source>
        <dbReference type="ARBA" id="ARBA00022538"/>
    </source>
</evidence>
<evidence type="ECO:0000256" key="5">
    <source>
        <dbReference type="ARBA" id="ARBA00023303"/>
    </source>
</evidence>
<accession>A0A8T2YUI0</accession>
<dbReference type="Pfam" id="PF12796">
    <property type="entry name" value="Ank_2"/>
    <property type="match status" value="1"/>
</dbReference>
<organism evidence="6 7">
    <name type="scientific">Populus deltoides</name>
    <name type="common">Eastern poplar</name>
    <name type="synonym">Eastern cottonwood</name>
    <dbReference type="NCBI Taxonomy" id="3696"/>
    <lineage>
        <taxon>Eukaryota</taxon>
        <taxon>Viridiplantae</taxon>
        <taxon>Streptophyta</taxon>
        <taxon>Embryophyta</taxon>
        <taxon>Tracheophyta</taxon>
        <taxon>Spermatophyta</taxon>
        <taxon>Magnoliopsida</taxon>
        <taxon>eudicotyledons</taxon>
        <taxon>Gunneridae</taxon>
        <taxon>Pentapetalae</taxon>
        <taxon>rosids</taxon>
        <taxon>fabids</taxon>
        <taxon>Malpighiales</taxon>
        <taxon>Salicaceae</taxon>
        <taxon>Saliceae</taxon>
        <taxon>Populus</taxon>
    </lineage>
</organism>
<comment type="caution">
    <text evidence="6">The sequence shown here is derived from an EMBL/GenBank/DDBJ whole genome shotgun (WGS) entry which is preliminary data.</text>
</comment>
<dbReference type="PANTHER" id="PTHR45743">
    <property type="entry name" value="POTASSIUM CHANNEL AKT1"/>
    <property type="match status" value="1"/>
</dbReference>
<gene>
    <name evidence="6" type="ORF">H0E87_010723</name>
</gene>
<dbReference type="EMBL" id="JACEGQ020000005">
    <property type="protein sequence ID" value="KAH8508690.1"/>
    <property type="molecule type" value="Genomic_DNA"/>
</dbReference>
<evidence type="ECO:0000313" key="7">
    <source>
        <dbReference type="Proteomes" id="UP000807159"/>
    </source>
</evidence>
<keyword evidence="1" id="KW-0633">Potassium transport</keyword>
<protein>
    <submittedName>
        <fullName evidence="6">Uncharacterized protein</fullName>
    </submittedName>
</protein>
<evidence type="ECO:0000256" key="4">
    <source>
        <dbReference type="ARBA" id="ARBA00022958"/>
    </source>
</evidence>
<dbReference type="PANTHER" id="PTHR45743:SF25">
    <property type="entry name" value="POTASSIUM CHANNEL"/>
    <property type="match status" value="1"/>
</dbReference>
<keyword evidence="7" id="KW-1185">Reference proteome</keyword>